<accession>A0A561F0Q7</accession>
<dbReference type="EMBL" id="VIVR01000001">
    <property type="protein sequence ID" value="TWE21436.1"/>
    <property type="molecule type" value="Genomic_DNA"/>
</dbReference>
<proteinExistence type="predicted"/>
<keyword evidence="3" id="KW-1185">Reference proteome</keyword>
<dbReference type="Proteomes" id="UP000318416">
    <property type="component" value="Unassembled WGS sequence"/>
</dbReference>
<evidence type="ECO:0000313" key="2">
    <source>
        <dbReference type="EMBL" id="TWE21436.1"/>
    </source>
</evidence>
<evidence type="ECO:0000313" key="3">
    <source>
        <dbReference type="Proteomes" id="UP000318416"/>
    </source>
</evidence>
<protein>
    <submittedName>
        <fullName evidence="2">Uncharacterized protein</fullName>
    </submittedName>
</protein>
<feature type="compositionally biased region" description="Low complexity" evidence="1">
    <location>
        <begin position="48"/>
        <end position="60"/>
    </location>
</feature>
<feature type="region of interest" description="Disordered" evidence="1">
    <location>
        <begin position="1"/>
        <end position="104"/>
    </location>
</feature>
<sequence length="104" mass="11258">MVPDAYTSANRDGRGSPANANGSYFHTTPVARHATSPKYQTAPWMNAPRRCSSMSSSPVRVCRRRSSSTSREAGLKSQRSGVPVAWAQFSKPEDRSDSHISSSG</sequence>
<name>A0A561F0Q7_9ACTN</name>
<comment type="caution">
    <text evidence="2">The sequence shown here is derived from an EMBL/GenBank/DDBJ whole genome shotgun (WGS) entry which is preliminary data.</text>
</comment>
<gene>
    <name evidence="2" type="ORF">FB465_6619</name>
</gene>
<evidence type="ECO:0000256" key="1">
    <source>
        <dbReference type="SAM" id="MobiDB-lite"/>
    </source>
</evidence>
<reference evidence="2 3" key="1">
    <citation type="submission" date="2019-06" db="EMBL/GenBank/DDBJ databases">
        <title>Sequencing the genomes of 1000 actinobacteria strains.</title>
        <authorList>
            <person name="Klenk H.-P."/>
        </authorList>
    </citation>
    <scope>NUCLEOTIDE SEQUENCE [LARGE SCALE GENOMIC DNA]</scope>
    <source>
        <strain evidence="2 3">DSM 41649</strain>
    </source>
</reference>
<dbReference type="AlphaFoldDB" id="A0A561F0Q7"/>
<organism evidence="2 3">
    <name type="scientific">Kitasatospora atroaurantiaca</name>
    <dbReference type="NCBI Taxonomy" id="285545"/>
    <lineage>
        <taxon>Bacteria</taxon>
        <taxon>Bacillati</taxon>
        <taxon>Actinomycetota</taxon>
        <taxon>Actinomycetes</taxon>
        <taxon>Kitasatosporales</taxon>
        <taxon>Streptomycetaceae</taxon>
        <taxon>Kitasatospora</taxon>
    </lineage>
</organism>